<dbReference type="GO" id="GO:0046983">
    <property type="term" value="F:protein dimerization activity"/>
    <property type="evidence" value="ECO:0007669"/>
    <property type="project" value="InterPro"/>
</dbReference>
<feature type="domain" description="O-methyltransferase C-terminal" evidence="5">
    <location>
        <begin position="134"/>
        <end position="313"/>
    </location>
</feature>
<reference evidence="7 8" key="1">
    <citation type="submission" date="2019-12" db="EMBL/GenBank/DDBJ databases">
        <title>Nocardia macrotermitis sp. nov. and Nocardia aurantia sp. nov., isolated from the gut of the fungus growing-termite Macrotermes natalensis.</title>
        <authorList>
            <person name="Christine B."/>
            <person name="Rene B."/>
        </authorList>
    </citation>
    <scope>NUCLEOTIDE SEQUENCE [LARGE SCALE GENOMIC DNA]</scope>
    <source>
        <strain evidence="7 8">DSM 102126</strain>
    </source>
</reference>
<evidence type="ECO:0000256" key="3">
    <source>
        <dbReference type="ARBA" id="ARBA00022691"/>
    </source>
</evidence>
<dbReference type="InterPro" id="IPR001077">
    <property type="entry name" value="COMT_C"/>
</dbReference>
<dbReference type="PANTHER" id="PTHR43712">
    <property type="entry name" value="PUTATIVE (AFU_ORTHOLOGUE AFUA_4G14580)-RELATED"/>
    <property type="match status" value="1"/>
</dbReference>
<comment type="caution">
    <text evidence="7">The sequence shown here is derived from an EMBL/GenBank/DDBJ whole genome shotgun (WGS) entry which is preliminary data.</text>
</comment>
<dbReference type="SUPFAM" id="SSF53335">
    <property type="entry name" value="S-adenosyl-L-methionine-dependent methyltransferases"/>
    <property type="match status" value="1"/>
</dbReference>
<dbReference type="CDD" id="cd02440">
    <property type="entry name" value="AdoMet_MTases"/>
    <property type="match status" value="1"/>
</dbReference>
<organism evidence="7 8">
    <name type="scientific">Actinomadura rayongensis</name>
    <dbReference type="NCBI Taxonomy" id="1429076"/>
    <lineage>
        <taxon>Bacteria</taxon>
        <taxon>Bacillati</taxon>
        <taxon>Actinomycetota</taxon>
        <taxon>Actinomycetes</taxon>
        <taxon>Streptosporangiales</taxon>
        <taxon>Thermomonosporaceae</taxon>
        <taxon>Actinomadura</taxon>
    </lineage>
</organism>
<dbReference type="InterPro" id="IPR012967">
    <property type="entry name" value="COMT_dimerisation"/>
</dbReference>
<feature type="active site" description="Proton acceptor" evidence="4">
    <location>
        <position position="242"/>
    </location>
</feature>
<keyword evidence="2 7" id="KW-0808">Transferase</keyword>
<dbReference type="Pfam" id="PF08100">
    <property type="entry name" value="Dimerisation"/>
    <property type="match status" value="1"/>
</dbReference>
<protein>
    <submittedName>
        <fullName evidence="7">Methyltransferase</fullName>
    </submittedName>
</protein>
<dbReference type="GO" id="GO:0032259">
    <property type="term" value="P:methylation"/>
    <property type="evidence" value="ECO:0007669"/>
    <property type="project" value="UniProtKB-KW"/>
</dbReference>
<keyword evidence="8" id="KW-1185">Reference proteome</keyword>
<dbReference type="PROSITE" id="PS51683">
    <property type="entry name" value="SAM_OMT_II"/>
    <property type="match status" value="1"/>
</dbReference>
<evidence type="ECO:0000313" key="7">
    <source>
        <dbReference type="EMBL" id="MXQ65786.1"/>
    </source>
</evidence>
<evidence type="ECO:0000256" key="2">
    <source>
        <dbReference type="ARBA" id="ARBA00022679"/>
    </source>
</evidence>
<dbReference type="Gene3D" id="3.40.50.150">
    <property type="entry name" value="Vaccinia Virus protein VP39"/>
    <property type="match status" value="1"/>
</dbReference>
<dbReference type="SUPFAM" id="SSF46785">
    <property type="entry name" value="Winged helix' DNA-binding domain"/>
    <property type="match status" value="1"/>
</dbReference>
<gene>
    <name evidence="7" type="ORF">GQ466_17320</name>
</gene>
<evidence type="ECO:0000256" key="1">
    <source>
        <dbReference type="ARBA" id="ARBA00022603"/>
    </source>
</evidence>
<dbReference type="GO" id="GO:0008171">
    <property type="term" value="F:O-methyltransferase activity"/>
    <property type="evidence" value="ECO:0007669"/>
    <property type="project" value="InterPro"/>
</dbReference>
<dbReference type="Proteomes" id="UP000431901">
    <property type="component" value="Unassembled WGS sequence"/>
</dbReference>
<evidence type="ECO:0000256" key="4">
    <source>
        <dbReference type="PIRSR" id="PIRSR005739-1"/>
    </source>
</evidence>
<name>A0A6I4WD77_9ACTN</name>
<evidence type="ECO:0000259" key="6">
    <source>
        <dbReference type="Pfam" id="PF08100"/>
    </source>
</evidence>
<dbReference type="OrthoDB" id="582216at2"/>
<dbReference type="PANTHER" id="PTHR43712:SF2">
    <property type="entry name" value="O-METHYLTRANSFERASE CICE"/>
    <property type="match status" value="1"/>
</dbReference>
<keyword evidence="1 7" id="KW-0489">Methyltransferase</keyword>
<dbReference type="InterPro" id="IPR036390">
    <property type="entry name" value="WH_DNA-bd_sf"/>
</dbReference>
<evidence type="ECO:0000313" key="8">
    <source>
        <dbReference type="Proteomes" id="UP000431901"/>
    </source>
</evidence>
<keyword evidence="3" id="KW-0949">S-adenosyl-L-methionine</keyword>
<dbReference type="InterPro" id="IPR029063">
    <property type="entry name" value="SAM-dependent_MTases_sf"/>
</dbReference>
<evidence type="ECO:0000259" key="5">
    <source>
        <dbReference type="Pfam" id="PF00891"/>
    </source>
</evidence>
<sequence length="335" mass="35753">MNPSPLPLMEIASGVYAFKALALATDLGVFTELADGGGTDTAAFAVRHGIARRPAELLLTACTSLGLLRRDADGRYRNTELSERFLVRGRPYYFGGWIAVVDRHEYPAYQRLAGSLRGNHPVTWDVERQESLFDPAVADLFWEGMHSLAAPTAAALADAFDLTGVRRLLDVGGGGAAFAVELCRRLPGLAVTIFDLPFVCDLTRERVASAGLTDRIALAAGDFFADPLPAGHDALLLSNILHDWGEADVARILAACAAALPSGGRLLICEAFVADDKTGPPLAALMSLNMLVETWGRNYTAAEYGAWLDGAGLRVEAFVPFDAPGANGVLVARKR</sequence>
<dbReference type="InterPro" id="IPR016461">
    <property type="entry name" value="COMT-like"/>
</dbReference>
<dbReference type="RefSeq" id="WP_161104008.1">
    <property type="nucleotide sequence ID" value="NZ_JBHLYI010000004.1"/>
</dbReference>
<dbReference type="Gene3D" id="1.10.10.10">
    <property type="entry name" value="Winged helix-like DNA-binding domain superfamily/Winged helix DNA-binding domain"/>
    <property type="match status" value="1"/>
</dbReference>
<dbReference type="EMBL" id="WUTW01000003">
    <property type="protein sequence ID" value="MXQ65786.1"/>
    <property type="molecule type" value="Genomic_DNA"/>
</dbReference>
<dbReference type="Pfam" id="PF00891">
    <property type="entry name" value="Methyltransf_2"/>
    <property type="match status" value="1"/>
</dbReference>
<feature type="domain" description="O-methyltransferase dimerisation" evidence="6">
    <location>
        <begin position="9"/>
        <end position="87"/>
    </location>
</feature>
<accession>A0A6I4WD77</accession>
<dbReference type="AlphaFoldDB" id="A0A6I4WD77"/>
<proteinExistence type="predicted"/>
<dbReference type="InterPro" id="IPR036388">
    <property type="entry name" value="WH-like_DNA-bd_sf"/>
</dbReference>